<organism evidence="1 2">
    <name type="scientific">Lithocarpus litseifolius</name>
    <dbReference type="NCBI Taxonomy" id="425828"/>
    <lineage>
        <taxon>Eukaryota</taxon>
        <taxon>Viridiplantae</taxon>
        <taxon>Streptophyta</taxon>
        <taxon>Embryophyta</taxon>
        <taxon>Tracheophyta</taxon>
        <taxon>Spermatophyta</taxon>
        <taxon>Magnoliopsida</taxon>
        <taxon>eudicotyledons</taxon>
        <taxon>Gunneridae</taxon>
        <taxon>Pentapetalae</taxon>
        <taxon>rosids</taxon>
        <taxon>fabids</taxon>
        <taxon>Fagales</taxon>
        <taxon>Fagaceae</taxon>
        <taxon>Lithocarpus</taxon>
    </lineage>
</organism>
<dbReference type="AlphaFoldDB" id="A0AAW2E362"/>
<dbReference type="Proteomes" id="UP001459277">
    <property type="component" value="Unassembled WGS sequence"/>
</dbReference>
<accession>A0AAW2E362</accession>
<reference evidence="1 2" key="1">
    <citation type="submission" date="2024-01" db="EMBL/GenBank/DDBJ databases">
        <title>A telomere-to-telomere, gap-free genome of sweet tea (Lithocarpus litseifolius).</title>
        <authorList>
            <person name="Zhou J."/>
        </authorList>
    </citation>
    <scope>NUCLEOTIDE SEQUENCE [LARGE SCALE GENOMIC DNA]</scope>
    <source>
        <strain evidence="1">Zhou-2022a</strain>
        <tissue evidence="1">Leaf</tissue>
    </source>
</reference>
<protein>
    <submittedName>
        <fullName evidence="1">Uncharacterized protein</fullName>
    </submittedName>
</protein>
<keyword evidence="2" id="KW-1185">Reference proteome</keyword>
<name>A0AAW2E362_9ROSI</name>
<comment type="caution">
    <text evidence="1">The sequence shown here is derived from an EMBL/GenBank/DDBJ whole genome shotgun (WGS) entry which is preliminary data.</text>
</comment>
<evidence type="ECO:0000313" key="2">
    <source>
        <dbReference type="Proteomes" id="UP001459277"/>
    </source>
</evidence>
<sequence length="116" mass="12703">MAYLHGSKISKSYLIINPENCQGCQIEAAWQRQIIKSKVSQSPLPCYGKSNDIDIPLPAIVAQVEALAARKAVEFALEISITFATFEGDLDIIFKELTSSGPSLALHGHLIEDVKF</sequence>
<proteinExistence type="predicted"/>
<evidence type="ECO:0000313" key="1">
    <source>
        <dbReference type="EMBL" id="KAL0017452.1"/>
    </source>
</evidence>
<gene>
    <name evidence="1" type="ORF">SO802_004521</name>
</gene>
<dbReference type="EMBL" id="JAZDWU010000001">
    <property type="protein sequence ID" value="KAL0017452.1"/>
    <property type="molecule type" value="Genomic_DNA"/>
</dbReference>